<dbReference type="Gene3D" id="3.30.565.10">
    <property type="entry name" value="Histidine kinase-like ATPase, C-terminal domain"/>
    <property type="match status" value="1"/>
</dbReference>
<feature type="transmembrane region" description="Helical" evidence="3">
    <location>
        <begin position="160"/>
        <end position="181"/>
    </location>
</feature>
<feature type="transmembrane region" description="Helical" evidence="3">
    <location>
        <begin position="82"/>
        <end position="100"/>
    </location>
</feature>
<feature type="transmembrane region" description="Helical" evidence="3">
    <location>
        <begin position="31"/>
        <end position="51"/>
    </location>
</feature>
<gene>
    <name evidence="5" type="ORF">GGR36_003899</name>
</gene>
<dbReference type="InterPro" id="IPR035965">
    <property type="entry name" value="PAS-like_dom_sf"/>
</dbReference>
<dbReference type="EMBL" id="JACIET010000002">
    <property type="protein sequence ID" value="MBB4014553.1"/>
    <property type="molecule type" value="Genomic_DNA"/>
</dbReference>
<dbReference type="InterPro" id="IPR003594">
    <property type="entry name" value="HATPase_dom"/>
</dbReference>
<evidence type="ECO:0000313" key="6">
    <source>
        <dbReference type="Proteomes" id="UP000561045"/>
    </source>
</evidence>
<dbReference type="Pfam" id="PF02518">
    <property type="entry name" value="HATPase_c"/>
    <property type="match status" value="1"/>
</dbReference>
<keyword evidence="6" id="KW-1185">Reference proteome</keyword>
<dbReference type="PANTHER" id="PTHR43065:SF47">
    <property type="match status" value="1"/>
</dbReference>
<dbReference type="NCBIfam" id="TIGR00229">
    <property type="entry name" value="sensory_box"/>
    <property type="match status" value="1"/>
</dbReference>
<proteinExistence type="predicted"/>
<organism evidence="5 6">
    <name type="scientific">Niveibacterium umoris</name>
    <dbReference type="NCBI Taxonomy" id="1193620"/>
    <lineage>
        <taxon>Bacteria</taxon>
        <taxon>Pseudomonadati</taxon>
        <taxon>Pseudomonadota</taxon>
        <taxon>Betaproteobacteria</taxon>
        <taxon>Rhodocyclales</taxon>
        <taxon>Rhodocyclaceae</taxon>
        <taxon>Niveibacterium</taxon>
    </lineage>
</organism>
<evidence type="ECO:0000256" key="3">
    <source>
        <dbReference type="SAM" id="Phobius"/>
    </source>
</evidence>
<dbReference type="Gene3D" id="1.10.287.130">
    <property type="match status" value="1"/>
</dbReference>
<dbReference type="PROSITE" id="PS50109">
    <property type="entry name" value="HIS_KIN"/>
    <property type="match status" value="1"/>
</dbReference>
<comment type="catalytic activity">
    <reaction evidence="1">
        <text>ATP + protein L-histidine = ADP + protein N-phospho-L-histidine.</text>
        <dbReference type="EC" id="2.7.13.3"/>
    </reaction>
</comment>
<dbReference type="PRINTS" id="PR00344">
    <property type="entry name" value="BCTRLSENSOR"/>
</dbReference>
<dbReference type="InterPro" id="IPR000014">
    <property type="entry name" value="PAS"/>
</dbReference>
<dbReference type="InterPro" id="IPR004358">
    <property type="entry name" value="Sig_transdc_His_kin-like_C"/>
</dbReference>
<dbReference type="RefSeq" id="WP_183636908.1">
    <property type="nucleotide sequence ID" value="NZ_BAABLE010000009.1"/>
</dbReference>
<dbReference type="CDD" id="cd00075">
    <property type="entry name" value="HATPase"/>
    <property type="match status" value="1"/>
</dbReference>
<dbReference type="AlphaFoldDB" id="A0A840BPJ9"/>
<keyword evidence="3" id="KW-0472">Membrane</keyword>
<accession>A0A840BPJ9</accession>
<dbReference type="InterPro" id="IPR036890">
    <property type="entry name" value="HATPase_C_sf"/>
</dbReference>
<dbReference type="Pfam" id="PF13426">
    <property type="entry name" value="PAS_9"/>
    <property type="match status" value="2"/>
</dbReference>
<dbReference type="CDD" id="cd00130">
    <property type="entry name" value="PAS"/>
    <property type="match status" value="1"/>
</dbReference>
<dbReference type="EC" id="2.7.13.3" evidence="2"/>
<keyword evidence="3" id="KW-0812">Transmembrane</keyword>
<reference evidence="5 6" key="1">
    <citation type="submission" date="2020-08" db="EMBL/GenBank/DDBJ databases">
        <title>Genomic Encyclopedia of Type Strains, Phase IV (KMG-IV): sequencing the most valuable type-strain genomes for metagenomic binning, comparative biology and taxonomic classification.</title>
        <authorList>
            <person name="Goeker M."/>
        </authorList>
    </citation>
    <scope>NUCLEOTIDE SEQUENCE [LARGE SCALE GENOMIC DNA]</scope>
    <source>
        <strain evidence="5 6">DSM 106739</strain>
    </source>
</reference>
<feature type="transmembrane region" description="Helical" evidence="3">
    <location>
        <begin position="57"/>
        <end position="75"/>
    </location>
</feature>
<name>A0A840BPJ9_9RHOO</name>
<dbReference type="SMART" id="SM00387">
    <property type="entry name" value="HATPase_c"/>
    <property type="match status" value="1"/>
</dbReference>
<evidence type="ECO:0000256" key="2">
    <source>
        <dbReference type="ARBA" id="ARBA00012438"/>
    </source>
</evidence>
<dbReference type="SMART" id="SM00091">
    <property type="entry name" value="PAS"/>
    <property type="match status" value="2"/>
</dbReference>
<keyword evidence="3" id="KW-1133">Transmembrane helix</keyword>
<dbReference type="GO" id="GO:0004673">
    <property type="term" value="F:protein histidine kinase activity"/>
    <property type="evidence" value="ECO:0007669"/>
    <property type="project" value="UniProtKB-EC"/>
</dbReference>
<evidence type="ECO:0000256" key="1">
    <source>
        <dbReference type="ARBA" id="ARBA00000085"/>
    </source>
</evidence>
<feature type="domain" description="Histidine kinase" evidence="4">
    <location>
        <begin position="512"/>
        <end position="744"/>
    </location>
</feature>
<comment type="caution">
    <text evidence="5">The sequence shown here is derived from an EMBL/GenBank/DDBJ whole genome shotgun (WGS) entry which is preliminary data.</text>
</comment>
<dbReference type="SUPFAM" id="SSF55785">
    <property type="entry name" value="PYP-like sensor domain (PAS domain)"/>
    <property type="match status" value="2"/>
</dbReference>
<evidence type="ECO:0000313" key="5">
    <source>
        <dbReference type="EMBL" id="MBB4014553.1"/>
    </source>
</evidence>
<dbReference type="InterPro" id="IPR005467">
    <property type="entry name" value="His_kinase_dom"/>
</dbReference>
<dbReference type="Gene3D" id="3.30.450.20">
    <property type="entry name" value="PAS domain"/>
    <property type="match status" value="2"/>
</dbReference>
<sequence length="772" mass="83516">MRDTWRRLIELEASGAGFGRGDQLATLMRDLLVVIGLLTLAFVLFMAASGWYSSPTAMYSLLAALAFWPLFFAMLRRGIVRAVAVVLMLLCTAIALSVALRLGTIRVLQMSGCFIAIVIATLVLGRRAGALALVGVLGLLWGAGQIQLEHGGAGDSRLMIYNQAATFSFFAIMMYATLVVVRQHFASALLARDRSADEQRLTRAALEESEDKFATLFREGPLPALIVAPDSGTVREVNYAWLALTGQREAAVLGASVDALGLLDNAEPLLPSLVALARGAPAIVARPLSLSLPDRPPLQCELSAQAVPVRGRVLVILQCVDVTARNRAEQQVRESEERFATAFELSPDAWTLHDFASGKYMAVNRAWEQWSGYSRGEAVGHTPLELGIVPDASTMARIMDAIRVGGGGLENLDLYFWRRSGERRRCSMSARLFVIGQARYLITSSRDTTEDWQNREALAALNQGLESKVAERTAELESVNRELILTVAELGSAQDELVRQEKLASLGAMVAGVAHELNTPIGNSVTLATTMAHETRVLRHAVEAGALRRSALLGFLRTCDEATSLLTRNLEAAHELISSFKQVAVDQTSEQRRVFSFAHSLEEIVAMQRPAFRNGHVGLELELSGDLQLDSFPGALARVVSNLVENARIHGFGADSAGLVRVIGRVAGPDRVELEVCDDGCGIPIEHQRKVFDPFFTTRLGQGGSGLGMHIVFTLVTQVLGGRIVLESAPGRGARFVVTLPRVAPEAQINGDAQAMAIAPAKQDQRKQGAMT</sequence>
<dbReference type="SUPFAM" id="SSF55874">
    <property type="entry name" value="ATPase domain of HSP90 chaperone/DNA topoisomerase II/histidine kinase"/>
    <property type="match status" value="1"/>
</dbReference>
<dbReference type="PANTHER" id="PTHR43065">
    <property type="entry name" value="SENSOR HISTIDINE KINASE"/>
    <property type="match status" value="1"/>
</dbReference>
<dbReference type="Proteomes" id="UP000561045">
    <property type="component" value="Unassembled WGS sequence"/>
</dbReference>
<evidence type="ECO:0000259" key="4">
    <source>
        <dbReference type="PROSITE" id="PS50109"/>
    </source>
</evidence>
<protein>
    <recommendedName>
        <fullName evidence="2">histidine kinase</fullName>
        <ecNumber evidence="2">2.7.13.3</ecNumber>
    </recommendedName>
</protein>